<dbReference type="GO" id="GO:0008654">
    <property type="term" value="P:phospholipid biosynthetic process"/>
    <property type="evidence" value="ECO:0000318"/>
    <property type="project" value="GO_Central"/>
</dbReference>
<dbReference type="Bgee" id="108707013">
    <property type="expression patterns" value="Expressed in muscle tissue and 1 other cell type or tissue"/>
</dbReference>
<dbReference type="HAMAP" id="MF_03230">
    <property type="entry name" value="FITM2"/>
    <property type="match status" value="1"/>
</dbReference>
<reference evidence="7" key="1">
    <citation type="submission" date="2025-08" db="UniProtKB">
        <authorList>
            <consortium name="RefSeq"/>
        </authorList>
    </citation>
    <scope>IDENTIFICATION</scope>
    <source>
        <strain evidence="7">J_2021</strain>
        <tissue evidence="7">Erythrocytes</tissue>
    </source>
</reference>
<dbReference type="OrthoDB" id="5579088at2759"/>
<evidence type="ECO:0000256" key="4">
    <source>
        <dbReference type="ARBA" id="ARBA00022989"/>
    </source>
</evidence>
<dbReference type="Proteomes" id="UP000186698">
    <property type="component" value="Chromosome 1S"/>
</dbReference>
<dbReference type="GO" id="GO:0019915">
    <property type="term" value="P:lipid storage"/>
    <property type="evidence" value="ECO:0000318"/>
    <property type="project" value="GO_Central"/>
</dbReference>
<evidence type="ECO:0000313" key="7">
    <source>
        <dbReference type="RefSeq" id="XP_018099395.1"/>
    </source>
</evidence>
<accession>A0A1L8HPF8</accession>
<evidence type="ECO:0000256" key="3">
    <source>
        <dbReference type="ARBA" id="ARBA00022824"/>
    </source>
</evidence>
<dbReference type="RefSeq" id="XP_018099395.1">
    <property type="nucleotide sequence ID" value="XM_018243906.2"/>
</dbReference>
<comment type="subcellular location">
    <subcellularLocation>
        <location evidence="1">Endoplasmic reticulum membrane</location>
        <topology evidence="1">Multi-pass membrane protein</topology>
    </subcellularLocation>
</comment>
<proteinExistence type="inferred from homology"/>
<keyword evidence="6" id="KW-1185">Reference proteome</keyword>
<dbReference type="GO" id="GO:0034389">
    <property type="term" value="P:lipid droplet organization"/>
    <property type="evidence" value="ECO:0000318"/>
    <property type="project" value="GO_Central"/>
</dbReference>
<keyword evidence="3" id="KW-0256">Endoplasmic reticulum</keyword>
<dbReference type="InterPro" id="IPR046401">
    <property type="entry name" value="FITM1/2"/>
</dbReference>
<sequence length="276" mass="30121">MISLTNCLCALVSLCSEVCARVVGSVCVRRGYHLLLAALVSLAPLLQGLSNPRSIFSNSNNFFNVKFVHCSCGWTFLLLSGFVLLVSFVSTGRPFLTAMHLTRLGVGTALCQGIPLLFQLLEDLTGSCHQPLPPGTLLLTKLIDRASCQAEGHQWQGYHISPQTFTLTLCSLSMADELAVFVRYLRRGYPASTSLRLVFLLNASLMGLYNLLLVSTALYAPSYTQCVVGAAAGTLCWHLTYRVWYRTFYSPGLPGHGMFPKVSGVRKSLDSEGSLQ</sequence>
<organism evidence="6 7">
    <name type="scientific">Xenopus laevis</name>
    <name type="common">African clawed frog</name>
    <dbReference type="NCBI Taxonomy" id="8355"/>
    <lineage>
        <taxon>Eukaryota</taxon>
        <taxon>Metazoa</taxon>
        <taxon>Chordata</taxon>
        <taxon>Craniata</taxon>
        <taxon>Vertebrata</taxon>
        <taxon>Euteleostomi</taxon>
        <taxon>Amphibia</taxon>
        <taxon>Batrachia</taxon>
        <taxon>Anura</taxon>
        <taxon>Pipoidea</taxon>
        <taxon>Pipidae</taxon>
        <taxon>Xenopodinae</taxon>
        <taxon>Xenopus</taxon>
        <taxon>Xenopus</taxon>
    </lineage>
</organism>
<dbReference type="KEGG" id="xla:108707013"/>
<dbReference type="PaxDb" id="8355-A0A1L8HPF8"/>
<keyword evidence="2 7" id="KW-0812">Transmembrane</keyword>
<dbReference type="Xenbase" id="XB-GENE-17336059">
    <property type="gene designation" value="fitm1.S"/>
</dbReference>
<dbReference type="STRING" id="8355.A0A1L8HPF8"/>
<dbReference type="OMA" id="AIFANHH"/>
<dbReference type="CTD" id="108707013"/>
<evidence type="ECO:0000256" key="5">
    <source>
        <dbReference type="ARBA" id="ARBA00023136"/>
    </source>
</evidence>
<dbReference type="GO" id="GO:0010945">
    <property type="term" value="F:coenzyme A diphosphatase activity"/>
    <property type="evidence" value="ECO:0007669"/>
    <property type="project" value="InterPro"/>
</dbReference>
<keyword evidence="5" id="KW-0472">Membrane</keyword>
<dbReference type="PANTHER" id="PTHR23129">
    <property type="entry name" value="ACYL-COENZYME A DIPHOSPHATASE FITM2"/>
    <property type="match status" value="1"/>
</dbReference>
<evidence type="ECO:0000313" key="8">
    <source>
        <dbReference type="Xenbase" id="XB-GENE-17336059"/>
    </source>
</evidence>
<dbReference type="GeneID" id="108707013"/>
<dbReference type="PANTHER" id="PTHR23129:SF3">
    <property type="entry name" value="FAT STORAGE-INDUCING TRANSMEMBRANE PROTEIN 1"/>
    <property type="match status" value="1"/>
</dbReference>
<dbReference type="AGR" id="Xenbase:XB-GENE-17336059"/>
<gene>
    <name evidence="7 8" type="primary">fitm1.S</name>
</gene>
<evidence type="ECO:0000256" key="1">
    <source>
        <dbReference type="ARBA" id="ARBA00004477"/>
    </source>
</evidence>
<evidence type="ECO:0000313" key="6">
    <source>
        <dbReference type="Proteomes" id="UP000186698"/>
    </source>
</evidence>
<dbReference type="AlphaFoldDB" id="A0A1L8HPF8"/>
<protein>
    <submittedName>
        <fullName evidence="7">Fat storage-inducing transmembrane protein 1</fullName>
    </submittedName>
</protein>
<keyword evidence="4" id="KW-1133">Transmembrane helix</keyword>
<dbReference type="InterPro" id="IPR019388">
    <property type="entry name" value="FIT"/>
</dbReference>
<name>A0A1L8HPF8_XENLA</name>
<dbReference type="GO" id="GO:0005789">
    <property type="term" value="C:endoplasmic reticulum membrane"/>
    <property type="evidence" value="ECO:0000318"/>
    <property type="project" value="GO_Central"/>
</dbReference>
<evidence type="ECO:0000256" key="2">
    <source>
        <dbReference type="ARBA" id="ARBA00022692"/>
    </source>
</evidence>